<sequence>MNNSNRFSPNRSRIVTLLALLSLGLAALYGFTHQDLGYQEYIPQVVPENSEYTELIATSQGVLYAILDDEGQLQSYVTISQGQGYGGPLLVALDWSLDGIILQISVPVHHEDLPWWRVLEARHFFDQYIGRGYEEPIQIHEDIDAVSGSTVSSNGVAMAVKAGRLLVVKELGSDYKDPLPGIKFGLPELMVCLGIAFVFWVRTFRPFKNPKYARYLALTYSFFIVGIWLSVPLSLNNISSFLVGYAPSVEQFIIFYIMVWGILGLAILFGKNYYCYWLCPFAAVQEGLHFIGEGVSPSAKTQKRFKWVRYALLWLALMLVFVFRAPNVSGFEPWNLFFSLKGDFPEWILLIATLAGALLFYNFWCNYLCPVGASLDIIIKARKWVGNKWNSLLKKKARR</sequence>
<keyword evidence="4" id="KW-0249">Electron transport</keyword>
<dbReference type="InterPro" id="IPR051684">
    <property type="entry name" value="Electron_Trans/Redox"/>
</dbReference>
<proteinExistence type="predicted"/>
<feature type="transmembrane region" description="Helical" evidence="7">
    <location>
        <begin position="213"/>
        <end position="231"/>
    </location>
</feature>
<evidence type="ECO:0000313" key="9">
    <source>
        <dbReference type="EMBL" id="CAI83695.1"/>
    </source>
</evidence>
<feature type="transmembrane region" description="Helical" evidence="7">
    <location>
        <begin position="347"/>
        <end position="364"/>
    </location>
</feature>
<evidence type="ECO:0000256" key="2">
    <source>
        <dbReference type="ARBA" id="ARBA00022485"/>
    </source>
</evidence>
<dbReference type="Pfam" id="PF12801">
    <property type="entry name" value="Fer4_5"/>
    <property type="match status" value="2"/>
</dbReference>
<evidence type="ECO:0000259" key="8">
    <source>
        <dbReference type="SMART" id="SM00900"/>
    </source>
</evidence>
<dbReference type="InterPro" id="IPR007329">
    <property type="entry name" value="FMN-bd"/>
</dbReference>
<feature type="transmembrane region" description="Helical" evidence="7">
    <location>
        <begin position="184"/>
        <end position="201"/>
    </location>
</feature>
<keyword evidence="1" id="KW-0813">Transport</keyword>
<dbReference type="PANTHER" id="PTHR30176:SF3">
    <property type="entry name" value="FERREDOXIN-TYPE PROTEIN NAPH"/>
    <property type="match status" value="1"/>
</dbReference>
<dbReference type="AlphaFoldDB" id="A0A916KNZ6"/>
<evidence type="ECO:0000256" key="4">
    <source>
        <dbReference type="ARBA" id="ARBA00022982"/>
    </source>
</evidence>
<dbReference type="PANTHER" id="PTHR30176">
    <property type="entry name" value="FERREDOXIN-TYPE PROTEIN NAPH"/>
    <property type="match status" value="1"/>
</dbReference>
<dbReference type="Pfam" id="PF04205">
    <property type="entry name" value="FMN_bind"/>
    <property type="match status" value="1"/>
</dbReference>
<dbReference type="Proteomes" id="UP000000433">
    <property type="component" value="Chromosome"/>
</dbReference>
<evidence type="ECO:0000256" key="3">
    <source>
        <dbReference type="ARBA" id="ARBA00022723"/>
    </source>
</evidence>
<keyword evidence="7" id="KW-0472">Membrane</keyword>
<keyword evidence="5" id="KW-0408">Iron</keyword>
<dbReference type="EMBL" id="AJ965256">
    <property type="protein sequence ID" value="CAI83695.1"/>
    <property type="molecule type" value="Genomic_DNA"/>
</dbReference>
<dbReference type="InterPro" id="IPR017896">
    <property type="entry name" value="4Fe4S_Fe-S-bd"/>
</dbReference>
<evidence type="ECO:0000256" key="6">
    <source>
        <dbReference type="ARBA" id="ARBA00023014"/>
    </source>
</evidence>
<keyword evidence="10" id="KW-1185">Reference proteome</keyword>
<dbReference type="GO" id="GO:0005886">
    <property type="term" value="C:plasma membrane"/>
    <property type="evidence" value="ECO:0007669"/>
    <property type="project" value="TreeGrafter"/>
</dbReference>
<keyword evidence="2" id="KW-0004">4Fe-4S</keyword>
<evidence type="ECO:0000256" key="7">
    <source>
        <dbReference type="SAM" id="Phobius"/>
    </source>
</evidence>
<dbReference type="SMART" id="SM00900">
    <property type="entry name" value="FMN_bind"/>
    <property type="match status" value="1"/>
</dbReference>
<feature type="domain" description="FMN-binding" evidence="8">
    <location>
        <begin position="84"/>
        <end position="167"/>
    </location>
</feature>
<protein>
    <submittedName>
        <fullName evidence="9">Membrane bound regulatory protein,CprC</fullName>
    </submittedName>
</protein>
<keyword evidence="3" id="KW-0479">Metal-binding</keyword>
<dbReference type="GO" id="GO:0010181">
    <property type="term" value="F:FMN binding"/>
    <property type="evidence" value="ECO:0007669"/>
    <property type="project" value="InterPro"/>
</dbReference>
<dbReference type="GO" id="GO:0046872">
    <property type="term" value="F:metal ion binding"/>
    <property type="evidence" value="ECO:0007669"/>
    <property type="project" value="UniProtKB-KW"/>
</dbReference>
<name>A0A916KNZ6_DEHMC</name>
<keyword evidence="7" id="KW-0812">Transmembrane</keyword>
<keyword evidence="6" id="KW-0411">Iron-sulfur</keyword>
<feature type="transmembrane region" description="Helical" evidence="7">
    <location>
        <begin position="307"/>
        <end position="327"/>
    </location>
</feature>
<organism evidence="9 10">
    <name type="scientific">Dehalococcoides mccartyi (strain CBDB1)</name>
    <dbReference type="NCBI Taxonomy" id="255470"/>
    <lineage>
        <taxon>Bacteria</taxon>
        <taxon>Bacillati</taxon>
        <taxon>Chloroflexota</taxon>
        <taxon>Dehalococcoidia</taxon>
        <taxon>Dehalococcoidales</taxon>
        <taxon>Dehalococcoidaceae</taxon>
        <taxon>Dehalococcoides</taxon>
    </lineage>
</organism>
<feature type="transmembrane region" description="Helical" evidence="7">
    <location>
        <begin position="251"/>
        <end position="270"/>
    </location>
</feature>
<evidence type="ECO:0000256" key="1">
    <source>
        <dbReference type="ARBA" id="ARBA00022448"/>
    </source>
</evidence>
<reference evidence="9 10" key="1">
    <citation type="journal article" date="2005" name="Nat. Biotechnol.">
        <title>Genome sequence of the chlorinated compound-respiring bacterium Dehalococcoides species strain CBDB1.</title>
        <authorList>
            <person name="Kube M."/>
            <person name="Beck A."/>
            <person name="Zinder S.H."/>
            <person name="Kuhl H."/>
            <person name="Reinhardt R."/>
            <person name="Adrian L."/>
        </authorList>
    </citation>
    <scope>NUCLEOTIDE SEQUENCE [LARGE SCALE GENOMIC DNA]</scope>
    <source>
        <strain evidence="9 10">CBDB1</strain>
    </source>
</reference>
<evidence type="ECO:0000313" key="10">
    <source>
        <dbReference type="Proteomes" id="UP000000433"/>
    </source>
</evidence>
<evidence type="ECO:0000256" key="5">
    <source>
        <dbReference type="ARBA" id="ARBA00023004"/>
    </source>
</evidence>
<accession>A0A916KNZ6</accession>
<keyword evidence="7" id="KW-1133">Transmembrane helix</keyword>
<gene>
    <name evidence="9" type="ordered locus">cbdbA1690</name>
</gene>
<dbReference type="GO" id="GO:0051539">
    <property type="term" value="F:4 iron, 4 sulfur cluster binding"/>
    <property type="evidence" value="ECO:0007669"/>
    <property type="project" value="UniProtKB-KW"/>
</dbReference>
<dbReference type="KEGG" id="deh:cbdbA1690"/>